<dbReference type="PANTHER" id="PTHR22604:SF105">
    <property type="entry name" value="TRANS-1,2-DIHYDROBENZENE-1,2-DIOL DEHYDROGENASE"/>
    <property type="match status" value="1"/>
</dbReference>
<keyword evidence="9" id="KW-1185">Reference proteome</keyword>
<dbReference type="HOGENOM" id="CLU_023194_5_2_1"/>
<evidence type="ECO:0000256" key="4">
    <source>
        <dbReference type="ARBA" id="ARBA00042988"/>
    </source>
</evidence>
<dbReference type="Gene3D" id="3.40.50.720">
    <property type="entry name" value="NAD(P)-binding Rossmann-like Domain"/>
    <property type="match status" value="1"/>
</dbReference>
<gene>
    <name evidence="8" type="ORF">M378DRAFT_1056387</name>
</gene>
<comment type="similarity">
    <text evidence="1">Belongs to the Gfo/Idh/MocA family.</text>
</comment>
<reference evidence="8 9" key="1">
    <citation type="submission" date="2014-04" db="EMBL/GenBank/DDBJ databases">
        <title>Evolutionary Origins and Diversification of the Mycorrhizal Mutualists.</title>
        <authorList>
            <consortium name="DOE Joint Genome Institute"/>
            <consortium name="Mycorrhizal Genomics Consortium"/>
            <person name="Kohler A."/>
            <person name="Kuo A."/>
            <person name="Nagy L.G."/>
            <person name="Floudas D."/>
            <person name="Copeland A."/>
            <person name="Barry K.W."/>
            <person name="Cichocki N."/>
            <person name="Veneault-Fourrey C."/>
            <person name="LaButti K."/>
            <person name="Lindquist E.A."/>
            <person name="Lipzen A."/>
            <person name="Lundell T."/>
            <person name="Morin E."/>
            <person name="Murat C."/>
            <person name="Riley R."/>
            <person name="Ohm R."/>
            <person name="Sun H."/>
            <person name="Tunlid A."/>
            <person name="Henrissat B."/>
            <person name="Grigoriev I.V."/>
            <person name="Hibbett D.S."/>
            <person name="Martin F."/>
        </authorList>
    </citation>
    <scope>NUCLEOTIDE SEQUENCE [LARGE SCALE GENOMIC DNA]</scope>
    <source>
        <strain evidence="8 9">Koide BX008</strain>
    </source>
</reference>
<dbReference type="STRING" id="946122.A0A0C2WKP5"/>
<dbReference type="SUPFAM" id="SSF51735">
    <property type="entry name" value="NAD(P)-binding Rossmann-fold domains"/>
    <property type="match status" value="1"/>
</dbReference>
<proteinExistence type="inferred from homology"/>
<dbReference type="Proteomes" id="UP000054549">
    <property type="component" value="Unassembled WGS sequence"/>
</dbReference>
<dbReference type="OrthoDB" id="64915at2759"/>
<dbReference type="GO" id="GO:0000166">
    <property type="term" value="F:nucleotide binding"/>
    <property type="evidence" value="ECO:0007669"/>
    <property type="project" value="InterPro"/>
</dbReference>
<feature type="region of interest" description="Disordered" evidence="6">
    <location>
        <begin position="405"/>
        <end position="425"/>
    </location>
</feature>
<evidence type="ECO:0000256" key="3">
    <source>
        <dbReference type="ARBA" id="ARBA00038984"/>
    </source>
</evidence>
<evidence type="ECO:0000313" key="9">
    <source>
        <dbReference type="Proteomes" id="UP000054549"/>
    </source>
</evidence>
<dbReference type="InterPro" id="IPR036291">
    <property type="entry name" value="NAD(P)-bd_dom_sf"/>
</dbReference>
<dbReference type="Gene3D" id="3.30.360.10">
    <property type="entry name" value="Dihydrodipicolinate Reductase, domain 2"/>
    <property type="match status" value="1"/>
</dbReference>
<accession>A0A0C2WKP5</accession>
<dbReference type="GO" id="GO:0047837">
    <property type="term" value="F:D-xylose 1-dehydrogenase (NADP+) activity"/>
    <property type="evidence" value="ECO:0007669"/>
    <property type="project" value="UniProtKB-EC"/>
</dbReference>
<dbReference type="EC" id="1.1.1.179" evidence="3"/>
<dbReference type="PANTHER" id="PTHR22604">
    <property type="entry name" value="OXIDOREDUCTASES"/>
    <property type="match status" value="1"/>
</dbReference>
<evidence type="ECO:0000313" key="8">
    <source>
        <dbReference type="EMBL" id="KIL62107.1"/>
    </source>
</evidence>
<evidence type="ECO:0000256" key="1">
    <source>
        <dbReference type="ARBA" id="ARBA00010928"/>
    </source>
</evidence>
<keyword evidence="2" id="KW-0560">Oxidoreductase</keyword>
<sequence length="425" mass="48604">MASALLKLTYVHEYACSWLYPSPQKSQNPIKIGVLSTASINPASIIYPAQSHPEVELYAIASREKKKAQQYKERYKFTTSYGSYEELLGDPEVDLVYIAAPNGLHFQWACNALDAGKHVLVEKPFTSNGEEAEMLVRKAEETGKFCMEAMHWQFHPAAHKFRQILDQHVTNSGRGSDERFAQSHDGKFGRIIMTKSDMTVTPAIRKTDVRWRWDMSGGSLMDLAYVVSFTRYALRERMPEDVVYAHAKPSKQDLRIDKSMEARLKYSCPEDEGGEKGERVQVYSDIHTDLARDWMLGIVPRLWELPYIEVETERAEIHFYNPFLPHLYHCIAVRDKANGTTTYENLYKGGPIWGDRGETHWATYRYQLEAVVDMLRGREAPWWISGQDSIEEMKTIDMVYKQSGFPARSTVSTSAQTQTPSKSGS</sequence>
<evidence type="ECO:0000256" key="6">
    <source>
        <dbReference type="SAM" id="MobiDB-lite"/>
    </source>
</evidence>
<dbReference type="SUPFAM" id="SSF55347">
    <property type="entry name" value="Glyceraldehyde-3-phosphate dehydrogenase-like, C-terminal domain"/>
    <property type="match status" value="1"/>
</dbReference>
<dbReference type="AlphaFoldDB" id="A0A0C2WKP5"/>
<feature type="compositionally biased region" description="Polar residues" evidence="6">
    <location>
        <begin position="409"/>
        <end position="425"/>
    </location>
</feature>
<comment type="catalytic activity">
    <reaction evidence="5">
        <text>D-xylose + NADP(+) = D-xylono-1,5-lactone + NADPH + H(+)</text>
        <dbReference type="Rhea" id="RHEA:22000"/>
        <dbReference type="ChEBI" id="CHEBI:15378"/>
        <dbReference type="ChEBI" id="CHEBI:15867"/>
        <dbReference type="ChEBI" id="CHEBI:53455"/>
        <dbReference type="ChEBI" id="CHEBI:57783"/>
        <dbReference type="ChEBI" id="CHEBI:58349"/>
        <dbReference type="EC" id="1.1.1.179"/>
    </reaction>
</comment>
<dbReference type="InterPro" id="IPR000683">
    <property type="entry name" value="Gfo/Idh/MocA-like_OxRdtase_N"/>
</dbReference>
<feature type="domain" description="Gfo/Idh/MocA-like oxidoreductase N-terminal" evidence="7">
    <location>
        <begin position="47"/>
        <end position="148"/>
    </location>
</feature>
<name>A0A0C2WKP5_AMAMK</name>
<evidence type="ECO:0000256" key="5">
    <source>
        <dbReference type="ARBA" id="ARBA00049233"/>
    </source>
</evidence>
<dbReference type="Pfam" id="PF01408">
    <property type="entry name" value="GFO_IDH_MocA"/>
    <property type="match status" value="1"/>
</dbReference>
<dbReference type="InterPro" id="IPR050984">
    <property type="entry name" value="Gfo/Idh/MocA_domain"/>
</dbReference>
<organism evidence="8 9">
    <name type="scientific">Amanita muscaria (strain Koide BX008)</name>
    <dbReference type="NCBI Taxonomy" id="946122"/>
    <lineage>
        <taxon>Eukaryota</taxon>
        <taxon>Fungi</taxon>
        <taxon>Dikarya</taxon>
        <taxon>Basidiomycota</taxon>
        <taxon>Agaricomycotina</taxon>
        <taxon>Agaricomycetes</taxon>
        <taxon>Agaricomycetidae</taxon>
        <taxon>Agaricales</taxon>
        <taxon>Pluteineae</taxon>
        <taxon>Amanitaceae</taxon>
        <taxon>Amanita</taxon>
    </lineage>
</organism>
<dbReference type="EMBL" id="KN818275">
    <property type="protein sequence ID" value="KIL62107.1"/>
    <property type="molecule type" value="Genomic_DNA"/>
</dbReference>
<protein>
    <recommendedName>
        <fullName evidence="3">D-xylose 1-dehydrogenase (NADP(+), D-xylono-1,5-lactone-forming)</fullName>
        <ecNumber evidence="3">1.1.1.179</ecNumber>
    </recommendedName>
    <alternativeName>
        <fullName evidence="4">D-xylose-NADP dehydrogenase</fullName>
    </alternativeName>
</protein>
<evidence type="ECO:0000256" key="2">
    <source>
        <dbReference type="ARBA" id="ARBA00023002"/>
    </source>
</evidence>
<dbReference type="InParanoid" id="A0A0C2WKP5"/>
<evidence type="ECO:0000259" key="7">
    <source>
        <dbReference type="Pfam" id="PF01408"/>
    </source>
</evidence>